<dbReference type="EMBL" id="JPRK01000002">
    <property type="protein sequence ID" value="KIO54655.1"/>
    <property type="molecule type" value="Genomic_DNA"/>
</dbReference>
<organism evidence="2 3">
    <name type="scientific">Flavobacterium hibernum</name>
    <dbReference type="NCBI Taxonomy" id="37752"/>
    <lineage>
        <taxon>Bacteria</taxon>
        <taxon>Pseudomonadati</taxon>
        <taxon>Bacteroidota</taxon>
        <taxon>Flavobacteriia</taxon>
        <taxon>Flavobacteriales</taxon>
        <taxon>Flavobacteriaceae</taxon>
        <taxon>Flavobacterium</taxon>
    </lineage>
</organism>
<sequence length="87" mass="10244">MKELFQHAGKQAGNQKGRGKRLPYLRRVQHKNAQQRRHHQRISGFGEIVLHFRILGQGGIQHKEIFPLDQDIRFGAQRIEHEKERGD</sequence>
<evidence type="ECO:0000256" key="1">
    <source>
        <dbReference type="SAM" id="MobiDB-lite"/>
    </source>
</evidence>
<reference evidence="2 3" key="1">
    <citation type="submission" date="2015-01" db="EMBL/GenBank/DDBJ databases">
        <title>Genome of Flavobacterium hibernum DSM 12611.</title>
        <authorList>
            <person name="Stropko S.J."/>
            <person name="Pipes S.E."/>
            <person name="Newman J.D."/>
        </authorList>
    </citation>
    <scope>NUCLEOTIDE SEQUENCE [LARGE SCALE GENOMIC DNA]</scope>
    <source>
        <strain evidence="2 3">DSM 12611</strain>
    </source>
</reference>
<dbReference type="Proteomes" id="UP000032061">
    <property type="component" value="Unassembled WGS sequence"/>
</dbReference>
<dbReference type="AlphaFoldDB" id="A0A0D0ENJ5"/>
<protein>
    <submittedName>
        <fullName evidence="2">Uncharacterized protein</fullName>
    </submittedName>
</protein>
<proteinExistence type="predicted"/>
<evidence type="ECO:0000313" key="2">
    <source>
        <dbReference type="EMBL" id="KIO54655.1"/>
    </source>
</evidence>
<accession>A0A0D0ENJ5</accession>
<comment type="caution">
    <text evidence="2">The sequence shown here is derived from an EMBL/GenBank/DDBJ whole genome shotgun (WGS) entry which is preliminary data.</text>
</comment>
<evidence type="ECO:0000313" key="3">
    <source>
        <dbReference type="Proteomes" id="UP000032061"/>
    </source>
</evidence>
<gene>
    <name evidence="2" type="ORF">IW18_01220</name>
</gene>
<name>A0A0D0ENJ5_9FLAO</name>
<feature type="region of interest" description="Disordered" evidence="1">
    <location>
        <begin position="1"/>
        <end position="21"/>
    </location>
</feature>